<feature type="coiled-coil region" evidence="5">
    <location>
        <begin position="172"/>
        <end position="199"/>
    </location>
</feature>
<dbReference type="PANTHER" id="PTHR47053:SF1">
    <property type="entry name" value="MUREIN DD-ENDOPEPTIDASE MEPH-RELATED"/>
    <property type="match status" value="1"/>
</dbReference>
<evidence type="ECO:0000256" key="2">
    <source>
        <dbReference type="ARBA" id="ARBA00022670"/>
    </source>
</evidence>
<keyword evidence="5" id="KW-0175">Coiled coil</keyword>
<dbReference type="InterPro" id="IPR000064">
    <property type="entry name" value="NLP_P60_dom"/>
</dbReference>
<keyword evidence="2" id="KW-0645">Protease</keyword>
<accession>A0A1I6ZJP4</accession>
<protein>
    <submittedName>
        <fullName evidence="8">Cell wall-associated hydrolase, NlpC family</fullName>
    </submittedName>
</protein>
<gene>
    <name evidence="8" type="ORF">SAMN05660657_02035</name>
</gene>
<feature type="coiled-coil region" evidence="5">
    <location>
        <begin position="42"/>
        <end position="76"/>
    </location>
</feature>
<evidence type="ECO:0000256" key="5">
    <source>
        <dbReference type="SAM" id="Coils"/>
    </source>
</evidence>
<dbReference type="PROSITE" id="PS51935">
    <property type="entry name" value="NLPC_P60"/>
    <property type="match status" value="1"/>
</dbReference>
<dbReference type="GO" id="GO:0008234">
    <property type="term" value="F:cysteine-type peptidase activity"/>
    <property type="evidence" value="ECO:0007669"/>
    <property type="project" value="UniProtKB-KW"/>
</dbReference>
<dbReference type="Gene3D" id="3.90.1720.10">
    <property type="entry name" value="endopeptidase domain like (from Nostoc punctiforme)"/>
    <property type="match status" value="1"/>
</dbReference>
<evidence type="ECO:0000259" key="7">
    <source>
        <dbReference type="PROSITE" id="PS51935"/>
    </source>
</evidence>
<evidence type="ECO:0000256" key="6">
    <source>
        <dbReference type="SAM" id="SignalP"/>
    </source>
</evidence>
<dbReference type="InterPro" id="IPR038765">
    <property type="entry name" value="Papain-like_cys_pep_sf"/>
</dbReference>
<evidence type="ECO:0000256" key="1">
    <source>
        <dbReference type="ARBA" id="ARBA00007074"/>
    </source>
</evidence>
<keyword evidence="9" id="KW-1185">Reference proteome</keyword>
<dbReference type="GO" id="GO:0006508">
    <property type="term" value="P:proteolysis"/>
    <property type="evidence" value="ECO:0007669"/>
    <property type="project" value="UniProtKB-KW"/>
</dbReference>
<feature type="signal peptide" evidence="6">
    <location>
        <begin position="1"/>
        <end position="33"/>
    </location>
</feature>
<keyword evidence="4" id="KW-0788">Thiol protease</keyword>
<dbReference type="SUPFAM" id="SSF54001">
    <property type="entry name" value="Cysteine proteinases"/>
    <property type="match status" value="1"/>
</dbReference>
<feature type="domain" description="NlpC/P60" evidence="7">
    <location>
        <begin position="227"/>
        <end position="342"/>
    </location>
</feature>
<evidence type="ECO:0000313" key="9">
    <source>
        <dbReference type="Proteomes" id="UP000199546"/>
    </source>
</evidence>
<dbReference type="RefSeq" id="WP_093579262.1">
    <property type="nucleotide sequence ID" value="NZ_FPBA01000005.1"/>
</dbReference>
<dbReference type="AlphaFoldDB" id="A0A1I6ZJP4"/>
<dbReference type="PANTHER" id="PTHR47053">
    <property type="entry name" value="MUREIN DD-ENDOPEPTIDASE MEPH-RELATED"/>
    <property type="match status" value="1"/>
</dbReference>
<dbReference type="EMBL" id="FPBA01000005">
    <property type="protein sequence ID" value="SFT62918.1"/>
    <property type="molecule type" value="Genomic_DNA"/>
</dbReference>
<reference evidence="9" key="1">
    <citation type="submission" date="2016-10" db="EMBL/GenBank/DDBJ databases">
        <authorList>
            <person name="Varghese N."/>
            <person name="Submissions S."/>
        </authorList>
    </citation>
    <scope>NUCLEOTIDE SEQUENCE [LARGE SCALE GENOMIC DNA]</scope>
    <source>
        <strain evidence="9">DSM 46136</strain>
    </source>
</reference>
<comment type="similarity">
    <text evidence="1">Belongs to the peptidase C40 family.</text>
</comment>
<dbReference type="STRING" id="1296565.SAMN05660657_02035"/>
<dbReference type="Pfam" id="PF00877">
    <property type="entry name" value="NLPC_P60"/>
    <property type="match status" value="1"/>
</dbReference>
<evidence type="ECO:0000256" key="4">
    <source>
        <dbReference type="ARBA" id="ARBA00022807"/>
    </source>
</evidence>
<organism evidence="8 9">
    <name type="scientific">Geodermatophilus amargosae</name>
    <dbReference type="NCBI Taxonomy" id="1296565"/>
    <lineage>
        <taxon>Bacteria</taxon>
        <taxon>Bacillati</taxon>
        <taxon>Actinomycetota</taxon>
        <taxon>Actinomycetes</taxon>
        <taxon>Geodermatophilales</taxon>
        <taxon>Geodermatophilaceae</taxon>
        <taxon>Geodermatophilus</taxon>
    </lineage>
</organism>
<evidence type="ECO:0000313" key="8">
    <source>
        <dbReference type="EMBL" id="SFT62918.1"/>
    </source>
</evidence>
<keyword evidence="6" id="KW-0732">Signal</keyword>
<sequence length="342" mass="34504">MLRNRTSGRRWSGAVVAAAGLTAVLLAPVPASAAPSDPPATAEEAAELVERTAQQLTALDEQVHQAELAVAAQQQAAAAADAAADAAEATLAQYAPAIRAIAQNGYTGSTQSRVAAFLGSESADDLVAQMTMLDLIADHTDGVLAEVSVAQTQAEQARTDADAAAAEAAAALGALHEQQAQVQAQADEYEAEFARLTAAEQVRVTTALAGPVLEAPSAAVAAAAAPGPAAATAVQTALGQIGDPYVWGASGPDGFDCSGLTQYAYAAAGISLPHSSKAQSTMGTPVSRADLVPGDIVYFYSPVSHVGLYIGDGKMVHARTFGQPVAVTSVDQAGYRGAVRVA</sequence>
<dbReference type="Proteomes" id="UP000199546">
    <property type="component" value="Unassembled WGS sequence"/>
</dbReference>
<evidence type="ECO:0000256" key="3">
    <source>
        <dbReference type="ARBA" id="ARBA00022801"/>
    </source>
</evidence>
<proteinExistence type="inferred from homology"/>
<keyword evidence="3 8" id="KW-0378">Hydrolase</keyword>
<name>A0A1I6ZJP4_9ACTN</name>
<feature type="chain" id="PRO_5011711337" evidence="6">
    <location>
        <begin position="34"/>
        <end position="342"/>
    </location>
</feature>
<dbReference type="InterPro" id="IPR051202">
    <property type="entry name" value="Peptidase_C40"/>
</dbReference>
<dbReference type="OrthoDB" id="5177647at2"/>